<dbReference type="InterPro" id="IPR001851">
    <property type="entry name" value="ABC_transp_permease"/>
</dbReference>
<dbReference type="InterPro" id="IPR043428">
    <property type="entry name" value="LivM-like"/>
</dbReference>
<dbReference type="RefSeq" id="WP_338178437.1">
    <property type="nucleotide sequence ID" value="NZ_JAEKNQ010000030.1"/>
</dbReference>
<keyword evidence="4 6" id="KW-1133">Transmembrane helix</keyword>
<comment type="caution">
    <text evidence="7">The sequence shown here is derived from an EMBL/GenBank/DDBJ whole genome shotgun (WGS) entry which is preliminary data.</text>
</comment>
<feature type="transmembrane region" description="Helical" evidence="6">
    <location>
        <begin position="57"/>
        <end position="76"/>
    </location>
</feature>
<feature type="transmembrane region" description="Helical" evidence="6">
    <location>
        <begin position="241"/>
        <end position="259"/>
    </location>
</feature>
<evidence type="ECO:0000256" key="1">
    <source>
        <dbReference type="ARBA" id="ARBA00004651"/>
    </source>
</evidence>
<proteinExistence type="predicted"/>
<feature type="transmembrane region" description="Helical" evidence="6">
    <location>
        <begin position="164"/>
        <end position="182"/>
    </location>
</feature>
<comment type="subcellular location">
    <subcellularLocation>
        <location evidence="1">Cell membrane</location>
        <topology evidence="1">Multi-pass membrane protein</topology>
    </subcellularLocation>
</comment>
<dbReference type="GO" id="GO:0005886">
    <property type="term" value="C:plasma membrane"/>
    <property type="evidence" value="ECO:0007669"/>
    <property type="project" value="UniProtKB-SubCell"/>
</dbReference>
<sequence length="312" mass="32912">MTVGRGRTLLLLALLVALASLPLWAPRFWIYIGTQALIFAIFAMSLDLLLGYAGLASFGHAAFYGVGAYACGLLALRHVDALIPLLLIGALASAAVAVPIGALSLRATGIYFLMLTLAFAQILWGLAVNWTSLTRGTDGLIGVPRPALPGAGALGFTLNERGPFFILCLAVAVLVFLLLEALTRSPFGRTLEGIRENERRMRALGFPTFRYRLAVFVVGGAIAGLAGSLAAMSNGFATPDLLYWTVSGLVLVAVVVGGSRSLVGPVLGAFLVLIAQLGLSTFVDRWELVLGALFIAFVLFLPRGLVGLVRRA</sequence>
<evidence type="ECO:0000313" key="8">
    <source>
        <dbReference type="Proteomes" id="UP000620075"/>
    </source>
</evidence>
<keyword evidence="3 6" id="KW-0812">Transmembrane</keyword>
<dbReference type="EMBL" id="JAEKNQ010000030">
    <property type="protein sequence ID" value="MBJ7603075.1"/>
    <property type="molecule type" value="Genomic_DNA"/>
</dbReference>
<evidence type="ECO:0000256" key="2">
    <source>
        <dbReference type="ARBA" id="ARBA00022475"/>
    </source>
</evidence>
<feature type="transmembrane region" description="Helical" evidence="6">
    <location>
        <begin position="29"/>
        <end position="50"/>
    </location>
</feature>
<name>A0A934KJ89_9BACT</name>
<protein>
    <submittedName>
        <fullName evidence="7">Branched-chain amino acid ABC transporter permease</fullName>
    </submittedName>
</protein>
<dbReference type="Proteomes" id="UP000620075">
    <property type="component" value="Unassembled WGS sequence"/>
</dbReference>
<feature type="transmembrane region" description="Helical" evidence="6">
    <location>
        <begin position="110"/>
        <end position="130"/>
    </location>
</feature>
<organism evidence="7 8">
    <name type="scientific">Candidatus Dormiibacter inghamiae</name>
    <dbReference type="NCBI Taxonomy" id="3127013"/>
    <lineage>
        <taxon>Bacteria</taxon>
        <taxon>Bacillati</taxon>
        <taxon>Candidatus Dormiibacterota</taxon>
        <taxon>Candidatus Dormibacteria</taxon>
        <taxon>Candidatus Dormibacterales</taxon>
        <taxon>Candidatus Dormibacteraceae</taxon>
        <taxon>Candidatus Dormiibacter</taxon>
    </lineage>
</organism>
<dbReference type="GO" id="GO:0015658">
    <property type="term" value="F:branched-chain amino acid transmembrane transporter activity"/>
    <property type="evidence" value="ECO:0007669"/>
    <property type="project" value="InterPro"/>
</dbReference>
<gene>
    <name evidence="7" type="ORF">JF888_07795</name>
</gene>
<keyword evidence="2" id="KW-1003">Cell membrane</keyword>
<feature type="transmembrane region" description="Helical" evidence="6">
    <location>
        <begin position="209"/>
        <end position="229"/>
    </location>
</feature>
<evidence type="ECO:0000313" key="7">
    <source>
        <dbReference type="EMBL" id="MBJ7603075.1"/>
    </source>
</evidence>
<dbReference type="PANTHER" id="PTHR30482:SF17">
    <property type="entry name" value="ABC TRANSPORTER ATP-BINDING PROTEIN"/>
    <property type="match status" value="1"/>
</dbReference>
<dbReference type="AlphaFoldDB" id="A0A934KJ89"/>
<keyword evidence="5 6" id="KW-0472">Membrane</keyword>
<evidence type="ECO:0000256" key="3">
    <source>
        <dbReference type="ARBA" id="ARBA00022692"/>
    </source>
</evidence>
<evidence type="ECO:0000256" key="5">
    <source>
        <dbReference type="ARBA" id="ARBA00023136"/>
    </source>
</evidence>
<feature type="transmembrane region" description="Helical" evidence="6">
    <location>
        <begin position="266"/>
        <end position="283"/>
    </location>
</feature>
<feature type="transmembrane region" description="Helical" evidence="6">
    <location>
        <begin position="289"/>
        <end position="309"/>
    </location>
</feature>
<evidence type="ECO:0000256" key="4">
    <source>
        <dbReference type="ARBA" id="ARBA00022989"/>
    </source>
</evidence>
<dbReference type="PANTHER" id="PTHR30482">
    <property type="entry name" value="HIGH-AFFINITY BRANCHED-CHAIN AMINO ACID TRANSPORT SYSTEM PERMEASE"/>
    <property type="match status" value="1"/>
</dbReference>
<feature type="transmembrane region" description="Helical" evidence="6">
    <location>
        <begin position="82"/>
        <end position="103"/>
    </location>
</feature>
<evidence type="ECO:0000256" key="6">
    <source>
        <dbReference type="SAM" id="Phobius"/>
    </source>
</evidence>
<dbReference type="CDD" id="cd06581">
    <property type="entry name" value="TM_PBP1_LivM_like"/>
    <property type="match status" value="1"/>
</dbReference>
<dbReference type="Pfam" id="PF02653">
    <property type="entry name" value="BPD_transp_2"/>
    <property type="match status" value="1"/>
</dbReference>
<accession>A0A934KJ89</accession>
<reference evidence="7 8" key="1">
    <citation type="submission" date="2020-10" db="EMBL/GenBank/DDBJ databases">
        <title>Ca. Dormibacterota MAGs.</title>
        <authorList>
            <person name="Montgomery K."/>
        </authorList>
    </citation>
    <scope>NUCLEOTIDE SEQUENCE [LARGE SCALE GENOMIC DNA]</scope>
    <source>
        <strain evidence="7">SC8811_S16_3</strain>
    </source>
</reference>